<dbReference type="SMART" id="SM00345">
    <property type="entry name" value="HTH_GNTR"/>
    <property type="match status" value="1"/>
</dbReference>
<dbReference type="InterPro" id="IPR011711">
    <property type="entry name" value="GntR_C"/>
</dbReference>
<dbReference type="InterPro" id="IPR000524">
    <property type="entry name" value="Tscrpt_reg_HTH_GntR"/>
</dbReference>
<dbReference type="InterPro" id="IPR008920">
    <property type="entry name" value="TF_FadR/GntR_C"/>
</dbReference>
<evidence type="ECO:0000256" key="1">
    <source>
        <dbReference type="ARBA" id="ARBA00023015"/>
    </source>
</evidence>
<dbReference type="PROSITE" id="PS50949">
    <property type="entry name" value="HTH_GNTR"/>
    <property type="match status" value="1"/>
</dbReference>
<dbReference type="AlphaFoldDB" id="A0AB39WRC6"/>
<proteinExistence type="predicted"/>
<keyword evidence="3" id="KW-0804">Transcription</keyword>
<dbReference type="Gene3D" id="1.10.10.10">
    <property type="entry name" value="Winged helix-like DNA-binding domain superfamily/Winged helix DNA-binding domain"/>
    <property type="match status" value="1"/>
</dbReference>
<dbReference type="InterPro" id="IPR036390">
    <property type="entry name" value="WH_DNA-bd_sf"/>
</dbReference>
<dbReference type="GO" id="GO:0003700">
    <property type="term" value="F:DNA-binding transcription factor activity"/>
    <property type="evidence" value="ECO:0007669"/>
    <property type="project" value="InterPro"/>
</dbReference>
<organism evidence="5">
    <name type="scientific">Pseudomonas sp. WC2401</name>
    <dbReference type="NCBI Taxonomy" id="3234143"/>
    <lineage>
        <taxon>Bacteria</taxon>
        <taxon>Pseudomonadati</taxon>
        <taxon>Pseudomonadota</taxon>
        <taxon>Gammaproteobacteria</taxon>
        <taxon>Pseudomonadales</taxon>
        <taxon>Pseudomonadaceae</taxon>
        <taxon>Pseudomonas</taxon>
    </lineage>
</organism>
<evidence type="ECO:0000256" key="3">
    <source>
        <dbReference type="ARBA" id="ARBA00023163"/>
    </source>
</evidence>
<protein>
    <submittedName>
        <fullName evidence="5">GntR family transcriptional regulator</fullName>
    </submittedName>
</protein>
<keyword evidence="2" id="KW-0238">DNA-binding</keyword>
<keyword evidence="1" id="KW-0805">Transcription regulation</keyword>
<dbReference type="InterPro" id="IPR036388">
    <property type="entry name" value="WH-like_DNA-bd_sf"/>
</dbReference>
<feature type="domain" description="HTH gntR-type" evidence="4">
    <location>
        <begin position="6"/>
        <end position="73"/>
    </location>
</feature>
<dbReference type="RefSeq" id="WP_169916615.1">
    <property type="nucleotide sequence ID" value="NZ_CP165623.1"/>
</dbReference>
<dbReference type="Pfam" id="PF07729">
    <property type="entry name" value="FCD"/>
    <property type="match status" value="1"/>
</dbReference>
<dbReference type="SUPFAM" id="SSF48008">
    <property type="entry name" value="GntR ligand-binding domain-like"/>
    <property type="match status" value="1"/>
</dbReference>
<reference evidence="5" key="1">
    <citation type="submission" date="2024-07" db="EMBL/GenBank/DDBJ databases">
        <authorList>
            <person name="Biller S.J."/>
        </authorList>
    </citation>
    <scope>NUCLEOTIDE SEQUENCE</scope>
    <source>
        <strain evidence="5">WC2401</strain>
    </source>
</reference>
<dbReference type="CDD" id="cd07377">
    <property type="entry name" value="WHTH_GntR"/>
    <property type="match status" value="1"/>
</dbReference>
<dbReference type="SMART" id="SM00895">
    <property type="entry name" value="FCD"/>
    <property type="match status" value="1"/>
</dbReference>
<name>A0AB39WRC6_9PSED</name>
<accession>A0AB39WRC6</accession>
<dbReference type="SUPFAM" id="SSF46785">
    <property type="entry name" value="Winged helix' DNA-binding domain"/>
    <property type="match status" value="1"/>
</dbReference>
<dbReference type="PANTHER" id="PTHR43537:SF51">
    <property type="entry name" value="HTH-TYPE TRANSCRIPTIONAL REGULATOR LGOR-RELATED"/>
    <property type="match status" value="1"/>
</dbReference>
<sequence length="216" mass="24547">MAKKLESLAEIAEFKIVNMIIAGHLKLGSRVTEAELAEKLSISTAPVHQALQALNRLGVVIIKPRKGTYIFTFTKEDICKMTLARYAIESEALRQAHVNSSTRFSLELSRVISKMEESVRQGDLTGYLKYDAEFHDVFYKYSENEFLVMASSAITIKVMVLWYLSILDKYTVGDMLLSFGDHQAIYEKVVVGEIDQACKILSLHLKRLEDIFSREE</sequence>
<dbReference type="Pfam" id="PF00392">
    <property type="entry name" value="GntR"/>
    <property type="match status" value="1"/>
</dbReference>
<dbReference type="Gene3D" id="1.20.120.530">
    <property type="entry name" value="GntR ligand-binding domain-like"/>
    <property type="match status" value="1"/>
</dbReference>
<gene>
    <name evidence="5" type="ORF">AB3G35_15435</name>
</gene>
<evidence type="ECO:0000256" key="2">
    <source>
        <dbReference type="ARBA" id="ARBA00023125"/>
    </source>
</evidence>
<evidence type="ECO:0000313" key="5">
    <source>
        <dbReference type="EMBL" id="XDV04471.1"/>
    </source>
</evidence>
<dbReference type="EMBL" id="CP165623">
    <property type="protein sequence ID" value="XDV04471.1"/>
    <property type="molecule type" value="Genomic_DNA"/>
</dbReference>
<dbReference type="GO" id="GO:0003677">
    <property type="term" value="F:DNA binding"/>
    <property type="evidence" value="ECO:0007669"/>
    <property type="project" value="UniProtKB-KW"/>
</dbReference>
<dbReference type="PANTHER" id="PTHR43537">
    <property type="entry name" value="TRANSCRIPTIONAL REGULATOR, GNTR FAMILY"/>
    <property type="match status" value="1"/>
</dbReference>
<evidence type="ECO:0000259" key="4">
    <source>
        <dbReference type="PROSITE" id="PS50949"/>
    </source>
</evidence>